<protein>
    <submittedName>
        <fullName evidence="2">Alpha/beta hydrolase</fullName>
    </submittedName>
</protein>
<dbReference type="OrthoDB" id="3771266at2"/>
<dbReference type="Gene3D" id="3.40.50.1820">
    <property type="entry name" value="alpha/beta hydrolase"/>
    <property type="match status" value="1"/>
</dbReference>
<reference evidence="2 3" key="1">
    <citation type="journal article" date="2018" name="Int. J. Syst. Evol. Microbiol.">
        <title>Glycomyces paridis sp. nov., isolated from the medicinal plant Paris polyphylla.</title>
        <authorList>
            <person name="Fang X.M."/>
            <person name="Bai J.L."/>
            <person name="Su J."/>
            <person name="Zhao L.L."/>
            <person name="Liu H.Y."/>
            <person name="Ma B.P."/>
            <person name="Zhang Y.Q."/>
            <person name="Yu L.Y."/>
        </authorList>
    </citation>
    <scope>NUCLEOTIDE SEQUENCE [LARGE SCALE GENOMIC DNA]</scope>
    <source>
        <strain evidence="2 3">CPCC 204357</strain>
    </source>
</reference>
<dbReference type="InterPro" id="IPR000073">
    <property type="entry name" value="AB_hydrolase_1"/>
</dbReference>
<evidence type="ECO:0000259" key="1">
    <source>
        <dbReference type="Pfam" id="PF12697"/>
    </source>
</evidence>
<dbReference type="SUPFAM" id="SSF53474">
    <property type="entry name" value="alpha/beta-Hydrolases"/>
    <property type="match status" value="1"/>
</dbReference>
<dbReference type="GO" id="GO:0016020">
    <property type="term" value="C:membrane"/>
    <property type="evidence" value="ECO:0007669"/>
    <property type="project" value="TreeGrafter"/>
</dbReference>
<keyword evidence="3" id="KW-1185">Reference proteome</keyword>
<dbReference type="GO" id="GO:0016787">
    <property type="term" value="F:hydrolase activity"/>
    <property type="evidence" value="ECO:0007669"/>
    <property type="project" value="UniProtKB-KW"/>
</dbReference>
<comment type="caution">
    <text evidence="2">The sequence shown here is derived from an EMBL/GenBank/DDBJ whole genome shotgun (WGS) entry which is preliminary data.</text>
</comment>
<dbReference type="PANTHER" id="PTHR43798:SF33">
    <property type="entry name" value="HYDROLASE, PUTATIVE (AFU_ORTHOLOGUE AFUA_2G14860)-RELATED"/>
    <property type="match status" value="1"/>
</dbReference>
<dbReference type="Pfam" id="PF12697">
    <property type="entry name" value="Abhydrolase_6"/>
    <property type="match status" value="1"/>
</dbReference>
<organism evidence="2 3">
    <name type="scientific">Glycomyces paridis</name>
    <dbReference type="NCBI Taxonomy" id="2126555"/>
    <lineage>
        <taxon>Bacteria</taxon>
        <taxon>Bacillati</taxon>
        <taxon>Actinomycetota</taxon>
        <taxon>Actinomycetes</taxon>
        <taxon>Glycomycetales</taxon>
        <taxon>Glycomycetaceae</taxon>
        <taxon>Glycomyces</taxon>
    </lineage>
</organism>
<evidence type="ECO:0000313" key="3">
    <source>
        <dbReference type="Proteomes" id="UP000305792"/>
    </source>
</evidence>
<evidence type="ECO:0000313" key="2">
    <source>
        <dbReference type="EMBL" id="THV21691.1"/>
    </source>
</evidence>
<dbReference type="InterPro" id="IPR029058">
    <property type="entry name" value="AB_hydrolase_fold"/>
</dbReference>
<dbReference type="Proteomes" id="UP000305792">
    <property type="component" value="Unassembled WGS sequence"/>
</dbReference>
<gene>
    <name evidence="2" type="ORF">E9998_24735</name>
</gene>
<dbReference type="EMBL" id="STGX01000027">
    <property type="protein sequence ID" value="THV21691.1"/>
    <property type="molecule type" value="Genomic_DNA"/>
</dbReference>
<name>A0A4S8NXN2_9ACTN</name>
<dbReference type="PANTHER" id="PTHR43798">
    <property type="entry name" value="MONOACYLGLYCEROL LIPASE"/>
    <property type="match status" value="1"/>
</dbReference>
<dbReference type="AlphaFoldDB" id="A0A4S8NXN2"/>
<accession>A0A4S8NXN2</accession>
<feature type="domain" description="AB hydrolase-1" evidence="1">
    <location>
        <begin position="29"/>
        <end position="273"/>
    </location>
</feature>
<proteinExistence type="predicted"/>
<dbReference type="InterPro" id="IPR000639">
    <property type="entry name" value="Epox_hydrolase-like"/>
</dbReference>
<dbReference type="PRINTS" id="PR00412">
    <property type="entry name" value="EPOXHYDRLASE"/>
</dbReference>
<dbReference type="RefSeq" id="WP_136532420.1">
    <property type="nucleotide sequence ID" value="NZ_STGX01000027.1"/>
</dbReference>
<keyword evidence="2" id="KW-0378">Hydrolase</keyword>
<sequence length="284" mass="29671">MNVNFASTSLLEVQGGTLAYDVTGDGPLIVLAPGMGQNRTTFGEVASLLTDAGFRVARMDIRGHGESSAGWDTYSRTDVAHDLIALIRELGGPAVIVGHSFSGGAATIAAALEPELVTGAVELGPFTRAQRLDFKGLGSNPRYRKGLSLLLGAALLRSVGLWKRYLDHAFPGVKPAGFDEYLAQTEADLRRPGRMAVVTKMGQSAPTDAGAKLAEVRVPVLVLMGDLDPDWADPAAEAAGIVAELPEGLGRLETVEGAGHYPHVQFPERVADAVAAFATGLADG</sequence>
<dbReference type="InterPro" id="IPR050266">
    <property type="entry name" value="AB_hydrolase_sf"/>
</dbReference>